<comment type="caution">
    <text evidence="7">The sequence shown here is derived from an EMBL/GenBank/DDBJ whole genome shotgun (WGS) entry which is preliminary data.</text>
</comment>
<keyword evidence="3 6" id="KW-1133">Transmembrane helix</keyword>
<reference evidence="7" key="1">
    <citation type="submission" date="2012-05" db="EMBL/GenBank/DDBJ databases">
        <authorList>
            <person name="Studholme D.J."/>
            <person name="Wasukira A."/>
            <person name="Grant M."/>
        </authorList>
    </citation>
    <scope>NUCLEOTIDE SEQUENCE [LARGE SCALE GENOMIC DNA]</scope>
    <source>
        <strain evidence="7">NCPPB 890</strain>
    </source>
</reference>
<evidence type="ECO:0000256" key="2">
    <source>
        <dbReference type="ARBA" id="ARBA00022692"/>
    </source>
</evidence>
<organism evidence="7">
    <name type="scientific">Xanthomonas vasicola pv. vasculorum NCPPB 890</name>
    <dbReference type="NCBI Taxonomy" id="1184265"/>
    <lineage>
        <taxon>Bacteria</taxon>
        <taxon>Pseudomonadati</taxon>
        <taxon>Pseudomonadota</taxon>
        <taxon>Gammaproteobacteria</taxon>
        <taxon>Lysobacterales</taxon>
        <taxon>Lysobacteraceae</taxon>
        <taxon>Xanthomonas</taxon>
    </lineage>
</organism>
<feature type="compositionally biased region" description="Polar residues" evidence="5">
    <location>
        <begin position="250"/>
        <end position="259"/>
    </location>
</feature>
<evidence type="ECO:0000256" key="4">
    <source>
        <dbReference type="ARBA" id="ARBA00023136"/>
    </source>
</evidence>
<dbReference type="InterPro" id="IPR003825">
    <property type="entry name" value="Colicin-V_CvpA"/>
</dbReference>
<evidence type="ECO:0000256" key="6">
    <source>
        <dbReference type="SAM" id="Phobius"/>
    </source>
</evidence>
<dbReference type="PANTHER" id="PTHR36926">
    <property type="entry name" value="COLICIN V PRODUCTION PROTEIN"/>
    <property type="match status" value="1"/>
</dbReference>
<evidence type="ECO:0000256" key="5">
    <source>
        <dbReference type="SAM" id="MobiDB-lite"/>
    </source>
</evidence>
<dbReference type="PANTHER" id="PTHR36926:SF1">
    <property type="entry name" value="COLICIN V PRODUCTION PROTEIN"/>
    <property type="match status" value="1"/>
</dbReference>
<feature type="transmembrane region" description="Helical" evidence="6">
    <location>
        <begin position="62"/>
        <end position="87"/>
    </location>
</feature>
<evidence type="ECO:0000256" key="3">
    <source>
        <dbReference type="ARBA" id="ARBA00022989"/>
    </source>
</evidence>
<proteinExistence type="predicted"/>
<comment type="subcellular location">
    <subcellularLocation>
        <location evidence="1">Membrane</location>
        <topology evidence="1">Multi-pass membrane protein</topology>
    </subcellularLocation>
</comment>
<keyword evidence="2 6" id="KW-0812">Transmembrane</keyword>
<gene>
    <name evidence="7" type="ORF">A11K_0110335</name>
</gene>
<feature type="transmembrane region" description="Helical" evidence="6">
    <location>
        <begin position="99"/>
        <end position="121"/>
    </location>
</feature>
<dbReference type="GO" id="GO:0009403">
    <property type="term" value="P:toxin biosynthetic process"/>
    <property type="evidence" value="ECO:0007669"/>
    <property type="project" value="InterPro"/>
</dbReference>
<evidence type="ECO:0000313" key="7">
    <source>
        <dbReference type="EMBL" id="KFA02325.1"/>
    </source>
</evidence>
<protein>
    <submittedName>
        <fullName evidence="7">Colicin V synthesis protein</fullName>
    </submittedName>
</protein>
<feature type="transmembrane region" description="Helical" evidence="6">
    <location>
        <begin position="31"/>
        <end position="50"/>
    </location>
</feature>
<sequence>MIDMVLGVIILVSALLGLLRGFVAIVVGTLSWLLAGWATFMFGGAAAHWLANGKHPSATESFGGYAMVFVGVLICLAVIGMVIRAGVDAIKLGGIDRMLGFGLGVVRGAFLASVLVLLMGFTPLPREPAWRQSVLLPMLQPGAGWMRAQLPAWRMPSMDMPSMELGNLPTELGKLPSAGDNTDLGKALGGSGLSDTITRALGKPGKTAGDGRDNLLQAGAAQRAPTRAMPANIDPAQVRGGESDPARVESQGQARPPSQ</sequence>
<accession>A0A836P3E5</accession>
<evidence type="ECO:0000256" key="1">
    <source>
        <dbReference type="ARBA" id="ARBA00004141"/>
    </source>
</evidence>
<keyword evidence="4 6" id="KW-0472">Membrane</keyword>
<name>A0A836P3E5_XANVA</name>
<dbReference type="Pfam" id="PF02674">
    <property type="entry name" value="Colicin_V"/>
    <property type="match status" value="1"/>
</dbReference>
<dbReference type="InterPro" id="IPR052719">
    <property type="entry name" value="CvpA-like"/>
</dbReference>
<dbReference type="GO" id="GO:0016020">
    <property type="term" value="C:membrane"/>
    <property type="evidence" value="ECO:0007669"/>
    <property type="project" value="UniProtKB-SubCell"/>
</dbReference>
<dbReference type="AlphaFoldDB" id="A0A836P3E5"/>
<dbReference type="EMBL" id="AKBN01000556">
    <property type="protein sequence ID" value="KFA02325.1"/>
    <property type="molecule type" value="Genomic_DNA"/>
</dbReference>
<feature type="region of interest" description="Disordered" evidence="5">
    <location>
        <begin position="176"/>
        <end position="259"/>
    </location>
</feature>
<dbReference type="RefSeq" id="WP_010368574.1">
    <property type="nucleotide sequence ID" value="NZ_AKBN02000021.1"/>
</dbReference>